<dbReference type="Gene3D" id="3.40.630.30">
    <property type="match status" value="1"/>
</dbReference>
<reference evidence="4 5" key="1">
    <citation type="submission" date="2024-02" db="EMBL/GenBank/DDBJ databases">
        <authorList>
            <person name="Vignale AGUSTIN F."/>
            <person name="Sosa J E."/>
            <person name="Modenutti C."/>
        </authorList>
    </citation>
    <scope>NUCLEOTIDE SEQUENCE [LARGE SCALE GENOMIC DNA]</scope>
</reference>
<dbReference type="Pfam" id="PF00583">
    <property type="entry name" value="Acetyltransf_1"/>
    <property type="match status" value="1"/>
</dbReference>
<accession>A0ABC8QTH8</accession>
<dbReference type="AlphaFoldDB" id="A0ABC8QTH8"/>
<dbReference type="PANTHER" id="PTHR30602">
    <property type="entry name" value="AMINO-ACID ACETYLTRANSFERASE"/>
    <property type="match status" value="1"/>
</dbReference>
<evidence type="ECO:0000313" key="5">
    <source>
        <dbReference type="Proteomes" id="UP001642360"/>
    </source>
</evidence>
<keyword evidence="2" id="KW-0012">Acyltransferase</keyword>
<name>A0ABC8QTH8_9AQUA</name>
<protein>
    <recommendedName>
        <fullName evidence="3">N-acetyltransferase domain-containing protein</fullName>
    </recommendedName>
</protein>
<dbReference type="Proteomes" id="UP001642360">
    <property type="component" value="Unassembled WGS sequence"/>
</dbReference>
<organism evidence="4 5">
    <name type="scientific">Ilex paraguariensis</name>
    <name type="common">yerba mate</name>
    <dbReference type="NCBI Taxonomy" id="185542"/>
    <lineage>
        <taxon>Eukaryota</taxon>
        <taxon>Viridiplantae</taxon>
        <taxon>Streptophyta</taxon>
        <taxon>Embryophyta</taxon>
        <taxon>Tracheophyta</taxon>
        <taxon>Spermatophyta</taxon>
        <taxon>Magnoliopsida</taxon>
        <taxon>eudicotyledons</taxon>
        <taxon>Gunneridae</taxon>
        <taxon>Pentapetalae</taxon>
        <taxon>asterids</taxon>
        <taxon>campanulids</taxon>
        <taxon>Aquifoliales</taxon>
        <taxon>Aquifoliaceae</taxon>
        <taxon>Ilex</taxon>
    </lineage>
</organism>
<dbReference type="CDD" id="cd04301">
    <property type="entry name" value="NAT_SF"/>
    <property type="match status" value="1"/>
</dbReference>
<dbReference type="InterPro" id="IPR010167">
    <property type="entry name" value="NH2A_AcTrfase"/>
</dbReference>
<proteinExistence type="predicted"/>
<dbReference type="InterPro" id="IPR000182">
    <property type="entry name" value="GNAT_dom"/>
</dbReference>
<comment type="caution">
    <text evidence="4">The sequence shown here is derived from an EMBL/GenBank/DDBJ whole genome shotgun (WGS) entry which is preliminary data.</text>
</comment>
<dbReference type="InterPro" id="IPR016181">
    <property type="entry name" value="Acyl_CoA_acyltransferase"/>
</dbReference>
<evidence type="ECO:0000313" key="4">
    <source>
        <dbReference type="EMBL" id="CAK9136036.1"/>
    </source>
</evidence>
<keyword evidence="1" id="KW-0808">Transferase</keyword>
<dbReference type="EMBL" id="CAUOFW020000729">
    <property type="protein sequence ID" value="CAK9136036.1"/>
    <property type="molecule type" value="Genomic_DNA"/>
</dbReference>
<gene>
    <name evidence="4" type="ORF">ILEXP_LOCUS3001</name>
</gene>
<dbReference type="SUPFAM" id="SSF55729">
    <property type="entry name" value="Acyl-CoA N-acyltransferases (Nat)"/>
    <property type="match status" value="1"/>
</dbReference>
<evidence type="ECO:0000256" key="2">
    <source>
        <dbReference type="ARBA" id="ARBA00023315"/>
    </source>
</evidence>
<dbReference type="PANTHER" id="PTHR30602:SF12">
    <property type="entry name" value="AMINO-ACID ACETYLTRANSFERASE NAGS1, CHLOROPLASTIC-RELATED"/>
    <property type="match status" value="1"/>
</dbReference>
<sequence length="157" mass="17711">MARVADIPAIKQIIQPLEESGILVRRTDAEVLEALESFTVVEREGHIIGCAALFPFEKEKCGEVAAIAVSPECRGEGQGDKLLDYIEKKASSLGLQMLFLLTTRTADWFVRRGFTECSIDSIPEERRKKINLSRRSKYYTKQLPPDSSGIRFNRVYS</sequence>
<evidence type="ECO:0000256" key="1">
    <source>
        <dbReference type="ARBA" id="ARBA00022679"/>
    </source>
</evidence>
<dbReference type="GO" id="GO:0016746">
    <property type="term" value="F:acyltransferase activity"/>
    <property type="evidence" value="ECO:0007669"/>
    <property type="project" value="UniProtKB-KW"/>
</dbReference>
<feature type="domain" description="N-acetyltransferase" evidence="3">
    <location>
        <begin position="1"/>
        <end position="144"/>
    </location>
</feature>
<dbReference type="PROSITE" id="PS51186">
    <property type="entry name" value="GNAT"/>
    <property type="match status" value="1"/>
</dbReference>
<evidence type="ECO:0000259" key="3">
    <source>
        <dbReference type="PROSITE" id="PS51186"/>
    </source>
</evidence>
<keyword evidence="5" id="KW-1185">Reference proteome</keyword>